<dbReference type="HOGENOM" id="CLU_031397_0_1_9"/>
<evidence type="ECO:0000256" key="5">
    <source>
        <dbReference type="ARBA" id="ARBA00022490"/>
    </source>
</evidence>
<dbReference type="PROSITE" id="PS51163">
    <property type="entry name" value="YRDC"/>
    <property type="match status" value="1"/>
</dbReference>
<dbReference type="EMBL" id="ACIN03000003">
    <property type="protein sequence ID" value="ESK66103.1"/>
    <property type="molecule type" value="Genomic_DNA"/>
</dbReference>
<comment type="catalytic activity">
    <reaction evidence="12 13">
        <text>L-threonine + hydrogencarbonate + ATP = L-threonylcarbamoyladenylate + diphosphate + H2O</text>
        <dbReference type="Rhea" id="RHEA:36407"/>
        <dbReference type="ChEBI" id="CHEBI:15377"/>
        <dbReference type="ChEBI" id="CHEBI:17544"/>
        <dbReference type="ChEBI" id="CHEBI:30616"/>
        <dbReference type="ChEBI" id="CHEBI:33019"/>
        <dbReference type="ChEBI" id="CHEBI:57926"/>
        <dbReference type="ChEBI" id="CHEBI:73682"/>
        <dbReference type="EC" id="2.7.7.87"/>
    </reaction>
</comment>
<dbReference type="InterPro" id="IPR006070">
    <property type="entry name" value="Sua5-like_dom"/>
</dbReference>
<dbReference type="InterPro" id="IPR038385">
    <property type="entry name" value="Sua5/YwlC_C"/>
</dbReference>
<keyword evidence="17" id="KW-1185">Reference proteome</keyword>
<evidence type="ECO:0000256" key="14">
    <source>
        <dbReference type="PIRSR" id="PIRSR004930-1"/>
    </source>
</evidence>
<feature type="binding site" evidence="14">
    <location>
        <position position="30"/>
    </location>
    <ligand>
        <name>L-threonine</name>
        <dbReference type="ChEBI" id="CHEBI:57926"/>
    </ligand>
</feature>
<dbReference type="PIRSF" id="PIRSF004930">
    <property type="entry name" value="Tln_factor_SUA5"/>
    <property type="match status" value="1"/>
</dbReference>
<evidence type="ECO:0000259" key="15">
    <source>
        <dbReference type="PROSITE" id="PS51163"/>
    </source>
</evidence>
<keyword evidence="8 13" id="KW-0548">Nucleotidyltransferase</keyword>
<keyword evidence="6 13" id="KW-0808">Transferase</keyword>
<dbReference type="Pfam" id="PF01300">
    <property type="entry name" value="Sua5_yciO_yrdC"/>
    <property type="match status" value="1"/>
</dbReference>
<evidence type="ECO:0000256" key="13">
    <source>
        <dbReference type="PIRNR" id="PIRNR004930"/>
    </source>
</evidence>
<dbReference type="GO" id="GO:0005737">
    <property type="term" value="C:cytoplasm"/>
    <property type="evidence" value="ECO:0007669"/>
    <property type="project" value="UniProtKB-SubCell"/>
</dbReference>
<evidence type="ECO:0000256" key="1">
    <source>
        <dbReference type="ARBA" id="ARBA00004496"/>
    </source>
</evidence>
<gene>
    <name evidence="16" type="ORF">GCWU000182_000445</name>
</gene>
<evidence type="ECO:0000256" key="4">
    <source>
        <dbReference type="ARBA" id="ARBA00015492"/>
    </source>
</evidence>
<dbReference type="AlphaFoldDB" id="W1Q4D6"/>
<feature type="binding site" evidence="14">
    <location>
        <position position="233"/>
    </location>
    <ligand>
        <name>ATP</name>
        <dbReference type="ChEBI" id="CHEBI:30616"/>
    </ligand>
</feature>
<feature type="binding site" evidence="14">
    <location>
        <position position="113"/>
    </location>
    <ligand>
        <name>ATP</name>
        <dbReference type="ChEBI" id="CHEBI:30616"/>
    </ligand>
</feature>
<comment type="subcellular location">
    <subcellularLocation>
        <location evidence="1 13">Cytoplasm</location>
    </subcellularLocation>
</comment>
<dbReference type="InterPro" id="IPR050156">
    <property type="entry name" value="TC-AMP_synthase_SUA5"/>
</dbReference>
<dbReference type="GO" id="GO:0005524">
    <property type="term" value="F:ATP binding"/>
    <property type="evidence" value="ECO:0007669"/>
    <property type="project" value="UniProtKB-UniRule"/>
</dbReference>
<dbReference type="NCBIfam" id="TIGR00057">
    <property type="entry name" value="L-threonylcarbamoyladenylate synthase"/>
    <property type="match status" value="1"/>
</dbReference>
<dbReference type="Pfam" id="PF03481">
    <property type="entry name" value="Sua5_C"/>
    <property type="match status" value="1"/>
</dbReference>
<comment type="function">
    <text evidence="13">Required for the formation of a threonylcarbamoyl group on adenosine at position 37 (t(6)A37) in tRNAs that read codons beginning with adenine.</text>
</comment>
<comment type="similarity">
    <text evidence="2 13">Belongs to the SUA5 family.</text>
</comment>
<feature type="binding site" evidence="14">
    <location>
        <position position="179"/>
    </location>
    <ligand>
        <name>L-threonine</name>
        <dbReference type="ChEBI" id="CHEBI:57926"/>
    </ligand>
</feature>
<feature type="binding site" evidence="14">
    <location>
        <position position="62"/>
    </location>
    <ligand>
        <name>L-threonine</name>
        <dbReference type="ChEBI" id="CHEBI:57926"/>
    </ligand>
</feature>
<dbReference type="GO" id="GO:0061710">
    <property type="term" value="F:L-threonylcarbamoyladenylate synthase"/>
    <property type="evidence" value="ECO:0007669"/>
    <property type="project" value="UniProtKB-EC"/>
</dbReference>
<evidence type="ECO:0000256" key="9">
    <source>
        <dbReference type="ARBA" id="ARBA00022741"/>
    </source>
</evidence>
<feature type="binding site" evidence="14">
    <location>
        <position position="53"/>
    </location>
    <ligand>
        <name>ATP</name>
        <dbReference type="ChEBI" id="CHEBI:30616"/>
    </ligand>
</feature>
<evidence type="ECO:0000313" key="17">
    <source>
        <dbReference type="Proteomes" id="UP000019050"/>
    </source>
</evidence>
<dbReference type="GO" id="GO:0006450">
    <property type="term" value="P:regulation of translational fidelity"/>
    <property type="evidence" value="ECO:0007669"/>
    <property type="project" value="TreeGrafter"/>
</dbReference>
<keyword evidence="9 13" id="KW-0547">Nucleotide-binding</keyword>
<evidence type="ECO:0000256" key="8">
    <source>
        <dbReference type="ARBA" id="ARBA00022695"/>
    </source>
</evidence>
<feature type="binding site" evidence="14">
    <location>
        <position position="147"/>
    </location>
    <ligand>
        <name>ATP</name>
        <dbReference type="ChEBI" id="CHEBI:30616"/>
    </ligand>
</feature>
<dbReference type="InterPro" id="IPR005145">
    <property type="entry name" value="Sua5_C"/>
</dbReference>
<feature type="domain" description="YrdC-like" evidence="15">
    <location>
        <begin position="8"/>
        <end position="197"/>
    </location>
</feature>
<dbReference type="Gene3D" id="3.40.50.11030">
    <property type="entry name" value="Threonylcarbamoyl-AMP synthase, C-terminal domain"/>
    <property type="match status" value="1"/>
</dbReference>
<evidence type="ECO:0000256" key="2">
    <source>
        <dbReference type="ARBA" id="ARBA00007663"/>
    </source>
</evidence>
<proteinExistence type="inferred from homology"/>
<dbReference type="Proteomes" id="UP000019050">
    <property type="component" value="Unassembled WGS sequence"/>
</dbReference>
<protein>
    <recommendedName>
        <fullName evidence="4 13">Threonylcarbamoyl-AMP synthase</fullName>
        <shortName evidence="13">TC-AMP synthase</shortName>
        <ecNumber evidence="3 13">2.7.7.87</ecNumber>
    </recommendedName>
    <alternativeName>
        <fullName evidence="11 13">L-threonylcarbamoyladenylate synthase</fullName>
    </alternativeName>
</protein>
<dbReference type="STRING" id="592010.GCWU000182_000445"/>
<sequence length="340" mass="36667">MLTKKFRLGELDEAAALLRRGELVAFPTETVYGLGAIATKEQAVAKVFQAKGRPSDNPLIVHVKDAQQVLDYAAEVPELAKELMERFWPGPLTIILPVKPGVFPANVNNGQDTVAFRMPNQQSALRLIDLVGTPLVGPSANLSGKPSPTSVDHVMQDFDGLIAGVVAGDTDQAQIGVESTVVRPMADRLVILRPGAITQSMLAQVCPNVQEFSVAEQLAAPHLQSPGVKYRHYSPKQEVYLFEATEDRARLRAKLVAKGGKVGLLADDSIIQALGHQSPVVATYSLGQPHDAVSATRQLYAGLRALEASGCDWILAQATLDSEKYHAYMNRLNKAATSML</sequence>
<evidence type="ECO:0000256" key="11">
    <source>
        <dbReference type="ARBA" id="ARBA00029774"/>
    </source>
</evidence>
<reference evidence="16" key="1">
    <citation type="submission" date="2013-06" db="EMBL/GenBank/DDBJ databases">
        <authorList>
            <person name="Weinstock G."/>
            <person name="Sodergren E."/>
            <person name="Clifton S."/>
            <person name="Fulton L."/>
            <person name="Fulton B."/>
            <person name="Courtney L."/>
            <person name="Fronick C."/>
            <person name="Harrison M."/>
            <person name="Strong C."/>
            <person name="Farmer C."/>
            <person name="Delahaunty K."/>
            <person name="Markovic C."/>
            <person name="Hall O."/>
            <person name="Minx P."/>
            <person name="Tomlinson C."/>
            <person name="Mitreva M."/>
            <person name="Nelson J."/>
            <person name="Hou S."/>
            <person name="Wollam A."/>
            <person name="Pepin K.H."/>
            <person name="Johnson M."/>
            <person name="Bhonagiri V."/>
            <person name="Nash W.E."/>
            <person name="Warren W."/>
            <person name="Chinwalla A."/>
            <person name="Mardis E.R."/>
            <person name="Wilson R.K."/>
        </authorList>
    </citation>
    <scope>NUCLEOTIDE SEQUENCE [LARGE SCALE GENOMIC DNA]</scope>
    <source>
        <strain evidence="16">ATCC 49176</strain>
    </source>
</reference>
<name>W1Q4D6_ABIDE</name>
<dbReference type="Gene3D" id="3.90.870.10">
    <property type="entry name" value="DHBP synthase"/>
    <property type="match status" value="1"/>
</dbReference>
<feature type="binding site" evidence="14">
    <location>
        <position position="117"/>
    </location>
    <ligand>
        <name>L-threonine</name>
        <dbReference type="ChEBI" id="CHEBI:57926"/>
    </ligand>
</feature>
<evidence type="ECO:0000256" key="6">
    <source>
        <dbReference type="ARBA" id="ARBA00022679"/>
    </source>
</evidence>
<dbReference type="SUPFAM" id="SSF55821">
    <property type="entry name" value="YrdC/RibB"/>
    <property type="match status" value="1"/>
</dbReference>
<dbReference type="RefSeq" id="WP_023391097.1">
    <property type="nucleotide sequence ID" value="NZ_KI535340.1"/>
</dbReference>
<evidence type="ECO:0000313" key="16">
    <source>
        <dbReference type="EMBL" id="ESK66103.1"/>
    </source>
</evidence>
<evidence type="ECO:0000256" key="12">
    <source>
        <dbReference type="ARBA" id="ARBA00048366"/>
    </source>
</evidence>
<dbReference type="InterPro" id="IPR010923">
    <property type="entry name" value="T(6)A37_SUA5"/>
</dbReference>
<dbReference type="eggNOG" id="COG0009">
    <property type="taxonomic scope" value="Bacteria"/>
</dbReference>
<feature type="binding site" evidence="14">
    <location>
        <position position="139"/>
    </location>
    <ligand>
        <name>ATP</name>
        <dbReference type="ChEBI" id="CHEBI:30616"/>
    </ligand>
</feature>
<evidence type="ECO:0000256" key="3">
    <source>
        <dbReference type="ARBA" id="ARBA00012584"/>
    </source>
</evidence>
<dbReference type="GeneID" id="84816543"/>
<feature type="binding site" evidence="14">
    <location>
        <position position="57"/>
    </location>
    <ligand>
        <name>ATP</name>
        <dbReference type="ChEBI" id="CHEBI:30616"/>
    </ligand>
</feature>
<dbReference type="GO" id="GO:0003725">
    <property type="term" value="F:double-stranded RNA binding"/>
    <property type="evidence" value="ECO:0007669"/>
    <property type="project" value="UniProtKB-UniRule"/>
</dbReference>
<organism evidence="16 17">
    <name type="scientific">Abiotrophia defectiva ATCC 49176</name>
    <dbReference type="NCBI Taxonomy" id="592010"/>
    <lineage>
        <taxon>Bacteria</taxon>
        <taxon>Bacillati</taxon>
        <taxon>Bacillota</taxon>
        <taxon>Bacilli</taxon>
        <taxon>Lactobacillales</taxon>
        <taxon>Aerococcaceae</taxon>
        <taxon>Abiotrophia</taxon>
    </lineage>
</organism>
<accession>W1Q4D6</accession>
<comment type="caution">
    <text evidence="16">The sequence shown here is derived from an EMBL/GenBank/DDBJ whole genome shotgun (WGS) entry which is preliminary data.</text>
</comment>
<dbReference type="PANTHER" id="PTHR17490">
    <property type="entry name" value="SUA5"/>
    <property type="match status" value="1"/>
</dbReference>
<evidence type="ECO:0000256" key="7">
    <source>
        <dbReference type="ARBA" id="ARBA00022694"/>
    </source>
</evidence>
<keyword evidence="10 13" id="KW-0067">ATP-binding</keyword>
<dbReference type="GO" id="GO:0008033">
    <property type="term" value="P:tRNA processing"/>
    <property type="evidence" value="ECO:0007669"/>
    <property type="project" value="UniProtKB-KW"/>
</dbReference>
<dbReference type="InterPro" id="IPR017945">
    <property type="entry name" value="DHBP_synth_RibB-like_a/b_dom"/>
</dbReference>
<dbReference type="PANTHER" id="PTHR17490:SF16">
    <property type="entry name" value="THREONYLCARBAMOYL-AMP SYNTHASE"/>
    <property type="match status" value="1"/>
</dbReference>
<dbReference type="GO" id="GO:0000049">
    <property type="term" value="F:tRNA binding"/>
    <property type="evidence" value="ECO:0007669"/>
    <property type="project" value="TreeGrafter"/>
</dbReference>
<feature type="binding site" evidence="14">
    <location>
        <position position="193"/>
    </location>
    <ligand>
        <name>ATP</name>
        <dbReference type="ChEBI" id="CHEBI:30616"/>
    </ligand>
</feature>
<dbReference type="EC" id="2.7.7.87" evidence="3 13"/>
<dbReference type="OrthoDB" id="9814580at2"/>
<evidence type="ECO:0000256" key="10">
    <source>
        <dbReference type="ARBA" id="ARBA00022840"/>
    </source>
</evidence>
<keyword evidence="7 13" id="KW-0819">tRNA processing</keyword>
<keyword evidence="5 13" id="KW-0963">Cytoplasm</keyword>